<dbReference type="RefSeq" id="YP_009637190.1">
    <property type="nucleotide sequence ID" value="NC_042323.1"/>
</dbReference>
<dbReference type="GeneID" id="40233938"/>
<keyword evidence="4" id="KW-1185">Reference proteome</keyword>
<reference evidence="3 4" key="1">
    <citation type="journal article" date="2012" name="J. Virol.">
        <title>Complete Genome Sequences of 138 Mycobacteriophages.</title>
        <authorList>
            <consortium name="the Science Education Alliance Phage Hunters Advancing Genomics and Evolutionary Science Program"/>
            <consortium name="the KwaZulu-Natal Research Institute for Tuberculosis and HIV Mycobacterial Genetics Course Students"/>
            <consortium name="the Phage Hunters Integrating Research and Education Program"/>
            <person name="Hatfull G.F."/>
        </authorList>
    </citation>
    <scope>NUCLEOTIDE SEQUENCE [LARGE SCALE GENOMIC DNA]</scope>
    <source>
        <strain evidence="3">Mozy</strain>
    </source>
</reference>
<name>G1D4G4_9CAUD</name>
<evidence type="ECO:0000256" key="1">
    <source>
        <dbReference type="SAM" id="MobiDB-lite"/>
    </source>
</evidence>
<dbReference type="EMBL" id="JF937102">
    <property type="protein sequence ID" value="AEK09664.1"/>
    <property type="molecule type" value="Genomic_DNA"/>
</dbReference>
<proteinExistence type="predicted"/>
<evidence type="ECO:0000313" key="3">
    <source>
        <dbReference type="EMBL" id="AEK09664.1"/>
    </source>
</evidence>
<feature type="region of interest" description="Disordered" evidence="1">
    <location>
        <begin position="1"/>
        <end position="22"/>
    </location>
</feature>
<organism evidence="3 4">
    <name type="scientific">Mycobacterium phage Mozy</name>
    <dbReference type="NCBI Taxonomy" id="2922213"/>
    <lineage>
        <taxon>Viruses</taxon>
        <taxon>Duplodnaviria</taxon>
        <taxon>Heunggongvirae</taxon>
        <taxon>Uroviricota</taxon>
        <taxon>Caudoviricetes</taxon>
        <taxon>Gracegardnervirinae</taxon>
        <taxon>Cheoctovirus</taxon>
        <taxon>Cheoctovirus mozy</taxon>
        <taxon>Mycobacterium virus Mozy</taxon>
    </lineage>
</organism>
<feature type="transmembrane region" description="Helical" evidence="2">
    <location>
        <begin position="60"/>
        <end position="86"/>
    </location>
</feature>
<evidence type="ECO:0000256" key="2">
    <source>
        <dbReference type="SAM" id="Phobius"/>
    </source>
</evidence>
<sequence>MTARSTRSPEPLSGRTICHMGDEMDPTELAGVADADTMSAYAWSLENEVEDVPAGSDRPFWITAAAVGVSLACVAASPLSIVAMMLRLMYGVQHQHHHLQRQST</sequence>
<keyword evidence="2" id="KW-0472">Membrane</keyword>
<gene>
    <name evidence="3" type="primary">50</name>
    <name evidence="3" type="ORF">PBI_MOZY_50</name>
</gene>
<accession>G1D4G4</accession>
<dbReference type="Proteomes" id="UP000005425">
    <property type="component" value="Segment"/>
</dbReference>
<protein>
    <submittedName>
        <fullName evidence="3">Uncharacterized protein</fullName>
    </submittedName>
</protein>
<keyword evidence="2" id="KW-0812">Transmembrane</keyword>
<dbReference type="OrthoDB" id="28755at10239"/>
<keyword evidence="2" id="KW-1133">Transmembrane helix</keyword>
<evidence type="ECO:0000313" key="4">
    <source>
        <dbReference type="Proteomes" id="UP000005425"/>
    </source>
</evidence>